<feature type="repeat" description="TPR" evidence="4">
    <location>
        <begin position="95"/>
        <end position="128"/>
    </location>
</feature>
<evidence type="ECO:0000256" key="4">
    <source>
        <dbReference type="PROSITE-ProRule" id="PRU00339"/>
    </source>
</evidence>
<evidence type="ECO:0000256" key="1">
    <source>
        <dbReference type="ARBA" id="ARBA00022737"/>
    </source>
</evidence>
<keyword evidence="2 4" id="KW-0802">TPR repeat</keyword>
<evidence type="ECO:0000313" key="5">
    <source>
        <dbReference type="EMBL" id="TNJ29367.1"/>
    </source>
</evidence>
<dbReference type="Gene3D" id="1.25.40.10">
    <property type="entry name" value="Tetratricopeptide repeat domain"/>
    <property type="match status" value="2"/>
</dbReference>
<evidence type="ECO:0000313" key="6">
    <source>
        <dbReference type="Proteomes" id="UP000315496"/>
    </source>
</evidence>
<accession>A0A4Z1T866</accession>
<dbReference type="OrthoDB" id="309339at2759"/>
<comment type="similarity">
    <text evidence="3">Belongs to the BBS4 family.</text>
</comment>
<evidence type="ECO:0000256" key="2">
    <source>
        <dbReference type="ARBA" id="ARBA00022803"/>
    </source>
</evidence>
<sequence length="413" mass="44805">MQEYLAAHKLYREGCYAECLALVEGCSLEALLLRGAACFQLRQYMEAEHAFCLAASLDEDDVYATIALARCAYARGDPALAVQYCEAVLARGPHWLAYRVQGAAYYQLKEYGKAQEALFRAYDEHPSLETKVALSGVQDGIGDRDTAIETLHDVLAFAPETATALCALGELHLAQGSIEDAFACFTRAALATQQSAAAWGAELEESSISGPRFQLGEIFMRLGYLCLGDDPKVALQKFRVAWHTMGPTPGLWLQLGCLFVHLGRLPAALHCATVAFNADPLDERYRCLLGYIHLLRQDFSRAFQVLSALLGSSNASAHWMLGVAAAKLGEERLAFTCLDNAVAAGAYGAAAAGLILAIEVQDNGAIQRFTDALRRIEPDTPQNLRLVKATLKRVPAERLLPNTPEGCAQASCE</sequence>
<organism evidence="5 6">
    <name type="scientific">Giardia muris</name>
    <dbReference type="NCBI Taxonomy" id="5742"/>
    <lineage>
        <taxon>Eukaryota</taxon>
        <taxon>Metamonada</taxon>
        <taxon>Diplomonadida</taxon>
        <taxon>Hexamitidae</taxon>
        <taxon>Giardiinae</taxon>
        <taxon>Giardia</taxon>
    </lineage>
</organism>
<gene>
    <name evidence="5" type="ORF">GMRT_11138</name>
</gene>
<dbReference type="VEuPathDB" id="GiardiaDB:GMRT_11138"/>
<dbReference type="AlphaFoldDB" id="A0A4Z1T866"/>
<dbReference type="Pfam" id="PF13432">
    <property type="entry name" value="TPR_16"/>
    <property type="match status" value="3"/>
</dbReference>
<dbReference type="PANTHER" id="PTHR44186:SF1">
    <property type="entry name" value="BARDET-BIEDL SYNDROME 4 PROTEIN"/>
    <property type="match status" value="1"/>
</dbReference>
<dbReference type="InterPro" id="IPR019734">
    <property type="entry name" value="TPR_rpt"/>
</dbReference>
<dbReference type="EMBL" id="VDLU01000001">
    <property type="protein sequence ID" value="TNJ29367.1"/>
    <property type="molecule type" value="Genomic_DNA"/>
</dbReference>
<dbReference type="PROSITE" id="PS50005">
    <property type="entry name" value="TPR"/>
    <property type="match status" value="1"/>
</dbReference>
<keyword evidence="6" id="KW-1185">Reference proteome</keyword>
<dbReference type="GO" id="GO:0036064">
    <property type="term" value="C:ciliary basal body"/>
    <property type="evidence" value="ECO:0007669"/>
    <property type="project" value="TreeGrafter"/>
</dbReference>
<dbReference type="SMART" id="SM00028">
    <property type="entry name" value="TPR"/>
    <property type="match status" value="6"/>
</dbReference>
<dbReference type="GO" id="GO:0060271">
    <property type="term" value="P:cilium assembly"/>
    <property type="evidence" value="ECO:0007669"/>
    <property type="project" value="TreeGrafter"/>
</dbReference>
<protein>
    <submittedName>
        <fullName evidence="5">TPR_1 Tetratricopeptide repeat protein</fullName>
    </submittedName>
</protein>
<comment type="caution">
    <text evidence="5">The sequence shown here is derived from an EMBL/GenBank/DDBJ whole genome shotgun (WGS) entry which is preliminary data.</text>
</comment>
<dbReference type="SUPFAM" id="SSF48452">
    <property type="entry name" value="TPR-like"/>
    <property type="match status" value="2"/>
</dbReference>
<keyword evidence="1" id="KW-0677">Repeat</keyword>
<dbReference type="InterPro" id="IPR011990">
    <property type="entry name" value="TPR-like_helical_dom_sf"/>
</dbReference>
<proteinExistence type="inferred from homology"/>
<evidence type="ECO:0000256" key="3">
    <source>
        <dbReference type="ARBA" id="ARBA00023778"/>
    </source>
</evidence>
<dbReference type="Proteomes" id="UP000315496">
    <property type="component" value="Chromosome 1"/>
</dbReference>
<reference evidence="5 6" key="1">
    <citation type="submission" date="2019-05" db="EMBL/GenBank/DDBJ databases">
        <title>The compact genome of Giardia muris reveals important steps in the evolution of intestinal protozoan parasites.</title>
        <authorList>
            <person name="Xu F."/>
            <person name="Jimenez-Gonzalez A."/>
            <person name="Einarsson E."/>
            <person name="Astvaldsson A."/>
            <person name="Peirasmaki D."/>
            <person name="Eckmann L."/>
            <person name="Andersson J.O."/>
            <person name="Svard S.G."/>
            <person name="Jerlstrom-Hultqvist J."/>
        </authorList>
    </citation>
    <scope>NUCLEOTIDE SEQUENCE [LARGE SCALE GENOMIC DNA]</scope>
    <source>
        <strain evidence="5 6">Roberts-Thomson</strain>
    </source>
</reference>
<dbReference type="GO" id="GO:0061512">
    <property type="term" value="P:protein localization to cilium"/>
    <property type="evidence" value="ECO:0007669"/>
    <property type="project" value="TreeGrafter"/>
</dbReference>
<dbReference type="PANTHER" id="PTHR44186">
    <property type="match status" value="1"/>
</dbReference>
<name>A0A4Z1T866_GIAMU</name>